<dbReference type="Pfam" id="PF04444">
    <property type="entry name" value="Dioxygenase_N"/>
    <property type="match status" value="1"/>
</dbReference>
<dbReference type="PROSITE" id="PS00083">
    <property type="entry name" value="INTRADIOL_DIOXYGENAS"/>
    <property type="match status" value="1"/>
</dbReference>
<sequence length="315" mass="33945">MDHDTDAAQLDALLAQVRGSFAETPDQRARVILDALVRHTHALLREIAPTLEEWQAGVEFLTRVGQTCTETRQEFVLLSDVLGLSMLAETINDADIESVTDSTVLGPFHMTASPTRQLGESTDLTGVGVPCVITGSVRAPDGTPLADASLDVWQCDGEGFYDVQRPDEVPAGNGRGLFRADEQGRFRFRAVVPSHYPIPTDGPVGDLLAVARRHPYRPAHIHFIASAVGFRDLTTHVFVADSPYLESDAVFAVKDSLVVRFETSRDRALAAAHGLDVPFTHAHINLVLAPFDDTDTGTGAGAGTGPELAAERTSR</sequence>
<evidence type="ECO:0000259" key="8">
    <source>
        <dbReference type="PROSITE" id="PS00083"/>
    </source>
</evidence>
<dbReference type="GO" id="GO:0008199">
    <property type="term" value="F:ferric iron binding"/>
    <property type="evidence" value="ECO:0007669"/>
    <property type="project" value="InterPro"/>
</dbReference>
<dbReference type="Pfam" id="PF00775">
    <property type="entry name" value="Dioxygenase_C"/>
    <property type="match status" value="1"/>
</dbReference>
<evidence type="ECO:0000313" key="9">
    <source>
        <dbReference type="EMBL" id="RHW29042.1"/>
    </source>
</evidence>
<evidence type="ECO:0000256" key="2">
    <source>
        <dbReference type="ARBA" id="ARBA00007825"/>
    </source>
</evidence>
<dbReference type="GO" id="GO:0009712">
    <property type="term" value="P:catechol-containing compound metabolic process"/>
    <property type="evidence" value="ECO:0007669"/>
    <property type="project" value="InterPro"/>
</dbReference>
<name>A0A417Y8G5_9ACTN</name>
<dbReference type="PANTHER" id="PTHR33711">
    <property type="entry name" value="DIOXYGENASE, PUTATIVE (AFU_ORTHOLOGUE AFUA_2G02910)-RELATED"/>
    <property type="match status" value="1"/>
</dbReference>
<evidence type="ECO:0000256" key="3">
    <source>
        <dbReference type="ARBA" id="ARBA00022723"/>
    </source>
</evidence>
<evidence type="ECO:0000313" key="10">
    <source>
        <dbReference type="Proteomes" id="UP000283644"/>
    </source>
</evidence>
<dbReference type="PANTHER" id="PTHR33711:SF7">
    <property type="entry name" value="INTRADIOL RING-CLEAVAGE DIOXYGENASES DOMAIN-CONTAINING PROTEIN-RELATED"/>
    <property type="match status" value="1"/>
</dbReference>
<comment type="caution">
    <text evidence="9">The sequence shown here is derived from an EMBL/GenBank/DDBJ whole genome shotgun (WGS) entry which is preliminary data.</text>
</comment>
<comment type="similarity">
    <text evidence="2">Belongs to the intradiol ring-cleavage dioxygenase family.</text>
</comment>
<evidence type="ECO:0000256" key="1">
    <source>
        <dbReference type="ARBA" id="ARBA00001965"/>
    </source>
</evidence>
<evidence type="ECO:0000256" key="4">
    <source>
        <dbReference type="ARBA" id="ARBA00022964"/>
    </source>
</evidence>
<reference evidence="9 10" key="1">
    <citation type="submission" date="2018-09" db="EMBL/GenBank/DDBJ databases">
        <title>Genome sequencing of Nocardioides immobilis CCTCC AB 2017083 for comparison to Nocardioides silvaticus.</title>
        <authorList>
            <person name="Li C."/>
            <person name="Wang G."/>
        </authorList>
    </citation>
    <scope>NUCLEOTIDE SEQUENCE [LARGE SCALE GENOMIC DNA]</scope>
    <source>
        <strain evidence="9 10">CCTCC AB 2017083</strain>
    </source>
</reference>
<keyword evidence="6" id="KW-0408">Iron</keyword>
<proteinExistence type="inferred from homology"/>
<keyword evidence="5" id="KW-0560">Oxidoreductase</keyword>
<organism evidence="9 10">
    <name type="scientific">Nocardioides immobilis</name>
    <dbReference type="NCBI Taxonomy" id="2049295"/>
    <lineage>
        <taxon>Bacteria</taxon>
        <taxon>Bacillati</taxon>
        <taxon>Actinomycetota</taxon>
        <taxon>Actinomycetes</taxon>
        <taxon>Propionibacteriales</taxon>
        <taxon>Nocardioidaceae</taxon>
        <taxon>Nocardioides</taxon>
    </lineage>
</organism>
<dbReference type="SUPFAM" id="SSF49482">
    <property type="entry name" value="Aromatic compound dioxygenase"/>
    <property type="match status" value="1"/>
</dbReference>
<dbReference type="InterPro" id="IPR015889">
    <property type="entry name" value="Intradiol_dOase_core"/>
</dbReference>
<dbReference type="Gene3D" id="2.60.130.10">
    <property type="entry name" value="Aromatic compound dioxygenase"/>
    <property type="match status" value="1"/>
</dbReference>
<keyword evidence="10" id="KW-1185">Reference proteome</keyword>
<dbReference type="Proteomes" id="UP000283644">
    <property type="component" value="Unassembled WGS sequence"/>
</dbReference>
<dbReference type="InterPro" id="IPR007535">
    <property type="entry name" value="Catechol_dOase_N"/>
</dbReference>
<feature type="domain" description="Intradiol ring-cleavage dioxygenases" evidence="8">
    <location>
        <begin position="133"/>
        <end position="161"/>
    </location>
</feature>
<gene>
    <name evidence="9" type="ORF">D0Z08_00800</name>
</gene>
<keyword evidence="3" id="KW-0479">Metal-binding</keyword>
<dbReference type="InterPro" id="IPR050770">
    <property type="entry name" value="Intradiol_RC_Dioxygenase"/>
</dbReference>
<dbReference type="AlphaFoldDB" id="A0A417Y8G5"/>
<dbReference type="InterPro" id="IPR000627">
    <property type="entry name" value="Intradiol_dOase_C"/>
</dbReference>
<dbReference type="OrthoDB" id="9800887at2"/>
<feature type="region of interest" description="Disordered" evidence="7">
    <location>
        <begin position="295"/>
        <end position="315"/>
    </location>
</feature>
<dbReference type="GO" id="GO:0018576">
    <property type="term" value="F:catechol 1,2-dioxygenase activity"/>
    <property type="evidence" value="ECO:0007669"/>
    <property type="project" value="InterPro"/>
</dbReference>
<evidence type="ECO:0000256" key="5">
    <source>
        <dbReference type="ARBA" id="ARBA00023002"/>
    </source>
</evidence>
<dbReference type="EMBL" id="QXGH01000007">
    <property type="protein sequence ID" value="RHW29042.1"/>
    <property type="molecule type" value="Genomic_DNA"/>
</dbReference>
<keyword evidence="4 9" id="KW-0223">Dioxygenase</keyword>
<evidence type="ECO:0000256" key="6">
    <source>
        <dbReference type="ARBA" id="ARBA00023004"/>
    </source>
</evidence>
<protein>
    <submittedName>
        <fullName evidence="9">6-chlorohydroxyquinol-1,2-dioxygenase</fullName>
    </submittedName>
</protein>
<comment type="cofactor">
    <cofactor evidence="1">
        <name>Fe(3+)</name>
        <dbReference type="ChEBI" id="CHEBI:29034"/>
    </cofactor>
</comment>
<evidence type="ECO:0000256" key="7">
    <source>
        <dbReference type="SAM" id="MobiDB-lite"/>
    </source>
</evidence>
<accession>A0A417Y8G5</accession>